<protein>
    <submittedName>
        <fullName evidence="2">Uncharacterized protein</fullName>
    </submittedName>
</protein>
<dbReference type="EMBL" id="DS995748">
    <property type="protein sequence ID" value="EGE06528.1"/>
    <property type="molecule type" value="Genomic_DNA"/>
</dbReference>
<gene>
    <name evidence="2" type="ORF">TEQG_05528</name>
</gene>
<sequence length="156" mass="16609">MSDGQSSAVNRPNGAVRRTKKEHAKEMGTVRDTGITVEPVRWGHLMPLSALHEATESQGKLAILASPAPQRCNHSATKTIVFPTARRIYQLSLSVPRGAGNRLLYASLSALPNGSSTRPATLSFARPKGRCEVDAGPAISKPYSSSGRIYGALRSA</sequence>
<reference evidence="3" key="1">
    <citation type="journal article" date="2012" name="MBio">
        <title>Comparative genome analysis of Trichophyton rubrum and related dermatophytes reveals candidate genes involved in infection.</title>
        <authorList>
            <person name="Martinez D.A."/>
            <person name="Oliver B.G."/>
            <person name="Graeser Y."/>
            <person name="Goldberg J.M."/>
            <person name="Li W."/>
            <person name="Martinez-Rossi N.M."/>
            <person name="Monod M."/>
            <person name="Shelest E."/>
            <person name="Barton R.C."/>
            <person name="Birch E."/>
            <person name="Brakhage A.A."/>
            <person name="Chen Z."/>
            <person name="Gurr S.J."/>
            <person name="Heiman D."/>
            <person name="Heitman J."/>
            <person name="Kosti I."/>
            <person name="Rossi A."/>
            <person name="Saif S."/>
            <person name="Samalova M."/>
            <person name="Saunders C.W."/>
            <person name="Shea T."/>
            <person name="Summerbell R.C."/>
            <person name="Xu J."/>
            <person name="Young S."/>
            <person name="Zeng Q."/>
            <person name="Birren B.W."/>
            <person name="Cuomo C.A."/>
            <person name="White T.C."/>
        </authorList>
    </citation>
    <scope>NUCLEOTIDE SEQUENCE [LARGE SCALE GENOMIC DNA]</scope>
    <source>
        <strain evidence="3">ATCC MYA-4606 / CBS 127.97</strain>
    </source>
</reference>
<dbReference type="HOGENOM" id="CLU_1687982_0_0_1"/>
<organism evidence="2 3">
    <name type="scientific">Trichophyton equinum (strain ATCC MYA-4606 / CBS 127.97)</name>
    <name type="common">Horse ringworm fungus</name>
    <dbReference type="NCBI Taxonomy" id="559882"/>
    <lineage>
        <taxon>Eukaryota</taxon>
        <taxon>Fungi</taxon>
        <taxon>Dikarya</taxon>
        <taxon>Ascomycota</taxon>
        <taxon>Pezizomycotina</taxon>
        <taxon>Eurotiomycetes</taxon>
        <taxon>Eurotiomycetidae</taxon>
        <taxon>Onygenales</taxon>
        <taxon>Arthrodermataceae</taxon>
        <taxon>Trichophyton</taxon>
    </lineage>
</organism>
<proteinExistence type="predicted"/>
<evidence type="ECO:0000256" key="1">
    <source>
        <dbReference type="SAM" id="MobiDB-lite"/>
    </source>
</evidence>
<dbReference type="VEuPathDB" id="FungiDB:TEQG_05528"/>
<keyword evidence="3" id="KW-1185">Reference proteome</keyword>
<name>F2PXB0_TRIEC</name>
<dbReference type="AlphaFoldDB" id="F2PXB0"/>
<feature type="region of interest" description="Disordered" evidence="1">
    <location>
        <begin position="1"/>
        <end position="32"/>
    </location>
</feature>
<dbReference type="Proteomes" id="UP000009169">
    <property type="component" value="Unassembled WGS sequence"/>
</dbReference>
<evidence type="ECO:0000313" key="3">
    <source>
        <dbReference type="Proteomes" id="UP000009169"/>
    </source>
</evidence>
<feature type="compositionally biased region" description="Polar residues" evidence="1">
    <location>
        <begin position="1"/>
        <end position="10"/>
    </location>
</feature>
<evidence type="ECO:0000313" key="2">
    <source>
        <dbReference type="EMBL" id="EGE06528.1"/>
    </source>
</evidence>
<accession>F2PXB0</accession>